<feature type="domain" description="DUF4136" evidence="1">
    <location>
        <begin position="30"/>
        <end position="178"/>
    </location>
</feature>
<dbReference type="PROSITE" id="PS51257">
    <property type="entry name" value="PROKAR_LIPOPROTEIN"/>
    <property type="match status" value="1"/>
</dbReference>
<accession>A0A1H7BVU9</accession>
<dbReference type="Proteomes" id="UP000199403">
    <property type="component" value="Unassembled WGS sequence"/>
</dbReference>
<dbReference type="STRING" id="1416801.SAMN05192553_11624"/>
<gene>
    <name evidence="2" type="ORF">SAMN05192553_11624</name>
</gene>
<keyword evidence="3" id="KW-1185">Reference proteome</keyword>
<evidence type="ECO:0000259" key="1">
    <source>
        <dbReference type="Pfam" id="PF13590"/>
    </source>
</evidence>
<sequence length="182" mass="20368">MNKAQKILSFFILAIAYGCGSGPVLVDAERYDALDLSAYQTFDFFQIDAEDTGTPEFAQNIAYLKEAISQKMETYGLRQTSTNPDLKVNLGIVVEDKVQTRETNLATDPFLYIGQRSYSWKVEEIPVGTYQEGTLTMHVVDNPTGEALWVGTIQRALPEKAKNTPATIDDVVELLFQKMTKQ</sequence>
<organism evidence="2 3">
    <name type="scientific">Cyclobacterium xiamenense</name>
    <dbReference type="NCBI Taxonomy" id="1297121"/>
    <lineage>
        <taxon>Bacteria</taxon>
        <taxon>Pseudomonadati</taxon>
        <taxon>Bacteroidota</taxon>
        <taxon>Cytophagia</taxon>
        <taxon>Cytophagales</taxon>
        <taxon>Cyclobacteriaceae</taxon>
        <taxon>Cyclobacterium</taxon>
    </lineage>
</organism>
<dbReference type="OrthoDB" id="118896at2"/>
<evidence type="ECO:0000313" key="3">
    <source>
        <dbReference type="Proteomes" id="UP000199403"/>
    </source>
</evidence>
<dbReference type="Pfam" id="PF13590">
    <property type="entry name" value="DUF4136"/>
    <property type="match status" value="1"/>
</dbReference>
<dbReference type="RefSeq" id="WP_092178875.1">
    <property type="nucleotide sequence ID" value="NZ_FNZH01000016.1"/>
</dbReference>
<dbReference type="InterPro" id="IPR025411">
    <property type="entry name" value="DUF4136"/>
</dbReference>
<dbReference type="AlphaFoldDB" id="A0A1H7BVU9"/>
<dbReference type="Gene3D" id="3.30.160.670">
    <property type="match status" value="1"/>
</dbReference>
<reference evidence="3" key="1">
    <citation type="submission" date="2016-10" db="EMBL/GenBank/DDBJ databases">
        <authorList>
            <person name="Varghese N."/>
            <person name="Submissions S."/>
        </authorList>
    </citation>
    <scope>NUCLEOTIDE SEQUENCE [LARGE SCALE GENOMIC DNA]</scope>
    <source>
        <strain evidence="3">IBRC-M 10761</strain>
    </source>
</reference>
<protein>
    <recommendedName>
        <fullName evidence="1">DUF4136 domain-containing protein</fullName>
    </recommendedName>
</protein>
<evidence type="ECO:0000313" key="2">
    <source>
        <dbReference type="EMBL" id="SEJ81144.1"/>
    </source>
</evidence>
<name>A0A1H7BVU9_9BACT</name>
<dbReference type="EMBL" id="FNZH01000016">
    <property type="protein sequence ID" value="SEJ81144.1"/>
    <property type="molecule type" value="Genomic_DNA"/>
</dbReference>
<proteinExistence type="predicted"/>